<dbReference type="AlphaFoldDB" id="A0AAD2CLH2"/>
<feature type="region of interest" description="Disordered" evidence="1">
    <location>
        <begin position="239"/>
        <end position="264"/>
    </location>
</feature>
<evidence type="ECO:0000256" key="1">
    <source>
        <dbReference type="SAM" id="MobiDB-lite"/>
    </source>
</evidence>
<dbReference type="Proteomes" id="UP001295423">
    <property type="component" value="Unassembled WGS sequence"/>
</dbReference>
<accession>A0AAD2CLH2</accession>
<evidence type="ECO:0000313" key="2">
    <source>
        <dbReference type="EMBL" id="CAJ1938347.1"/>
    </source>
</evidence>
<sequence>MGIIGSGCEVMRYAWPKMTVSFSIRENVDLLVIERGNYKQPSGSPHREPWEDMVESVPPEKRPKLVIECWRSDPTLWQYGPTSKATTTRWRDIGYYINCRTINATSIGGAINQERLLVARTRADIGAQWVWDNLDRDLDVIRPMGNLLTPPGLVPRGSYSNNGTNHTPYSLHDPMPNQIGAYICTEKGVRRLLNEEMARGLGIPKGPEMNLSKKSLQRTTSLFHWEYLSHSLQHLFPKPALESRPTPAEDGPGNEASSPAGPTTYKEFGWVPADLSPGETWHQQRISNLRWASEHYPEPKDIFDDGLHRLAVH</sequence>
<gene>
    <name evidence="2" type="ORF">CYCCA115_LOCUS6090</name>
</gene>
<protein>
    <submittedName>
        <fullName evidence="2">Uncharacterized protein</fullName>
    </submittedName>
</protein>
<keyword evidence="3" id="KW-1185">Reference proteome</keyword>
<reference evidence="2" key="1">
    <citation type="submission" date="2023-08" db="EMBL/GenBank/DDBJ databases">
        <authorList>
            <person name="Audoor S."/>
            <person name="Bilcke G."/>
        </authorList>
    </citation>
    <scope>NUCLEOTIDE SEQUENCE</scope>
</reference>
<dbReference type="EMBL" id="CAKOGP040000706">
    <property type="protein sequence ID" value="CAJ1938347.1"/>
    <property type="molecule type" value="Genomic_DNA"/>
</dbReference>
<comment type="caution">
    <text evidence="2">The sequence shown here is derived from an EMBL/GenBank/DDBJ whole genome shotgun (WGS) entry which is preliminary data.</text>
</comment>
<evidence type="ECO:0000313" key="3">
    <source>
        <dbReference type="Proteomes" id="UP001295423"/>
    </source>
</evidence>
<name>A0AAD2CLH2_9STRA</name>
<proteinExistence type="predicted"/>
<organism evidence="2 3">
    <name type="scientific">Cylindrotheca closterium</name>
    <dbReference type="NCBI Taxonomy" id="2856"/>
    <lineage>
        <taxon>Eukaryota</taxon>
        <taxon>Sar</taxon>
        <taxon>Stramenopiles</taxon>
        <taxon>Ochrophyta</taxon>
        <taxon>Bacillariophyta</taxon>
        <taxon>Bacillariophyceae</taxon>
        <taxon>Bacillariophycidae</taxon>
        <taxon>Bacillariales</taxon>
        <taxon>Bacillariaceae</taxon>
        <taxon>Cylindrotheca</taxon>
    </lineage>
</organism>